<sequence length="69" mass="7282">MGSGEHDRILDAALAEADTAGLRGKAVTPFLLGRIVELSGGRSLEVNLDLARNNVRVAAEVAIAWAARR</sequence>
<dbReference type="InterPro" id="IPR007342">
    <property type="entry name" value="PsuG"/>
</dbReference>
<dbReference type="SUPFAM" id="SSF110581">
    <property type="entry name" value="Indigoidine synthase A-like"/>
    <property type="match status" value="1"/>
</dbReference>
<name>A0ABQ6K4E1_9MICO</name>
<protein>
    <recommendedName>
        <fullName evidence="8">Pseudouridine-5'-phosphate glycosidase</fullName>
    </recommendedName>
</protein>
<dbReference type="PANTHER" id="PTHR42909:SF1">
    <property type="entry name" value="CARBOHYDRATE KINASE PFKB DOMAIN-CONTAINING PROTEIN"/>
    <property type="match status" value="1"/>
</dbReference>
<evidence type="ECO:0000313" key="6">
    <source>
        <dbReference type="EMBL" id="GMA94837.1"/>
    </source>
</evidence>
<evidence type="ECO:0000256" key="2">
    <source>
        <dbReference type="ARBA" id="ARBA00022801"/>
    </source>
</evidence>
<keyword evidence="1" id="KW-0479">Metal-binding</keyword>
<keyword evidence="7" id="KW-1185">Reference proteome</keyword>
<comment type="caution">
    <text evidence="6">The sequence shown here is derived from an EMBL/GenBank/DDBJ whole genome shotgun (WGS) entry which is preliminary data.</text>
</comment>
<evidence type="ECO:0000256" key="4">
    <source>
        <dbReference type="ARBA" id="ARBA00023239"/>
    </source>
</evidence>
<dbReference type="Gene3D" id="3.40.1790.10">
    <property type="entry name" value="Indigoidine synthase domain"/>
    <property type="match status" value="1"/>
</dbReference>
<organism evidence="6 7">
    <name type="scientific">Pseudolysinimonas kribbensis</name>
    <dbReference type="NCBI Taxonomy" id="433641"/>
    <lineage>
        <taxon>Bacteria</taxon>
        <taxon>Bacillati</taxon>
        <taxon>Actinomycetota</taxon>
        <taxon>Actinomycetes</taxon>
        <taxon>Micrococcales</taxon>
        <taxon>Microbacteriaceae</taxon>
        <taxon>Pseudolysinimonas</taxon>
    </lineage>
</organism>
<evidence type="ECO:0008006" key="8">
    <source>
        <dbReference type="Google" id="ProtNLM"/>
    </source>
</evidence>
<dbReference type="Pfam" id="PF04227">
    <property type="entry name" value="Indigoidine_A"/>
    <property type="match status" value="1"/>
</dbReference>
<dbReference type="PANTHER" id="PTHR42909">
    <property type="entry name" value="ZGC:136858"/>
    <property type="match status" value="1"/>
</dbReference>
<keyword evidence="3" id="KW-0464">Manganese</keyword>
<keyword evidence="4" id="KW-0456">Lyase</keyword>
<reference evidence="7" key="1">
    <citation type="journal article" date="2019" name="Int. J. Syst. Evol. Microbiol.">
        <title>The Global Catalogue of Microorganisms (GCM) 10K type strain sequencing project: providing services to taxonomists for standard genome sequencing and annotation.</title>
        <authorList>
            <consortium name="The Broad Institute Genomics Platform"/>
            <consortium name="The Broad Institute Genome Sequencing Center for Infectious Disease"/>
            <person name="Wu L."/>
            <person name="Ma J."/>
        </authorList>
    </citation>
    <scope>NUCLEOTIDE SEQUENCE [LARGE SCALE GENOMIC DNA]</scope>
    <source>
        <strain evidence="7">NBRC 108894</strain>
    </source>
</reference>
<proteinExistence type="predicted"/>
<keyword evidence="2" id="KW-0378">Hydrolase</keyword>
<evidence type="ECO:0000313" key="7">
    <source>
        <dbReference type="Proteomes" id="UP001157034"/>
    </source>
</evidence>
<dbReference type="InterPro" id="IPR022830">
    <property type="entry name" value="Indigdn_synthA-like"/>
</dbReference>
<dbReference type="Proteomes" id="UP001157034">
    <property type="component" value="Unassembled WGS sequence"/>
</dbReference>
<dbReference type="EMBL" id="BSVB01000001">
    <property type="protein sequence ID" value="GMA94837.1"/>
    <property type="molecule type" value="Genomic_DNA"/>
</dbReference>
<evidence type="ECO:0000256" key="5">
    <source>
        <dbReference type="ARBA" id="ARBA00023295"/>
    </source>
</evidence>
<accession>A0ABQ6K4E1</accession>
<dbReference type="RefSeq" id="WP_348534911.1">
    <property type="nucleotide sequence ID" value="NZ_BSVB01000001.1"/>
</dbReference>
<gene>
    <name evidence="6" type="ORF">GCM10025881_16610</name>
</gene>
<evidence type="ECO:0000256" key="3">
    <source>
        <dbReference type="ARBA" id="ARBA00023211"/>
    </source>
</evidence>
<keyword evidence="5" id="KW-0326">Glycosidase</keyword>
<evidence type="ECO:0000256" key="1">
    <source>
        <dbReference type="ARBA" id="ARBA00022723"/>
    </source>
</evidence>